<evidence type="ECO:0000313" key="3">
    <source>
        <dbReference type="Proteomes" id="UP000688947"/>
    </source>
</evidence>
<protein>
    <submittedName>
        <fullName evidence="2">Uncharacterized protein</fullName>
    </submittedName>
</protein>
<gene>
    <name evidence="2" type="ORF">JG687_00015836</name>
</gene>
<name>A0A8T1TS92_9STRA</name>
<sequence length="80" mass="8911">MFLGVLPDLPIRDVTANNRQRRKNELKWASALQEIRASRRNSDVACGGAATNVESDPRPPCFLVPSGRGQESRRALHRAE</sequence>
<reference evidence="2" key="1">
    <citation type="submission" date="2021-01" db="EMBL/GenBank/DDBJ databases">
        <title>Phytophthora aleatoria, a newly-described species from Pinus radiata is distinct from Phytophthora cactorum isolates based on comparative genomics.</title>
        <authorList>
            <person name="Mcdougal R."/>
            <person name="Panda P."/>
            <person name="Williams N."/>
            <person name="Studholme D.J."/>
        </authorList>
    </citation>
    <scope>NUCLEOTIDE SEQUENCE</scope>
    <source>
        <strain evidence="2">NZFS 3830</strain>
    </source>
</reference>
<dbReference type="AlphaFoldDB" id="A0A8T1TS92"/>
<comment type="caution">
    <text evidence="2">The sequence shown here is derived from an EMBL/GenBank/DDBJ whole genome shotgun (WGS) entry which is preliminary data.</text>
</comment>
<proteinExistence type="predicted"/>
<dbReference type="EMBL" id="JAENGZ010001472">
    <property type="protein sequence ID" value="KAG6947857.1"/>
    <property type="molecule type" value="Genomic_DNA"/>
</dbReference>
<organism evidence="2 3">
    <name type="scientific">Phytophthora cactorum</name>
    <dbReference type="NCBI Taxonomy" id="29920"/>
    <lineage>
        <taxon>Eukaryota</taxon>
        <taxon>Sar</taxon>
        <taxon>Stramenopiles</taxon>
        <taxon>Oomycota</taxon>
        <taxon>Peronosporomycetes</taxon>
        <taxon>Peronosporales</taxon>
        <taxon>Peronosporaceae</taxon>
        <taxon>Phytophthora</taxon>
    </lineage>
</organism>
<dbReference type="OrthoDB" id="106306at2759"/>
<dbReference type="Proteomes" id="UP000688947">
    <property type="component" value="Unassembled WGS sequence"/>
</dbReference>
<evidence type="ECO:0000256" key="1">
    <source>
        <dbReference type="SAM" id="MobiDB-lite"/>
    </source>
</evidence>
<evidence type="ECO:0000313" key="2">
    <source>
        <dbReference type="EMBL" id="KAG6947857.1"/>
    </source>
</evidence>
<accession>A0A8T1TS92</accession>
<feature type="compositionally biased region" description="Basic and acidic residues" evidence="1">
    <location>
        <begin position="70"/>
        <end position="80"/>
    </location>
</feature>
<feature type="region of interest" description="Disordered" evidence="1">
    <location>
        <begin position="49"/>
        <end position="80"/>
    </location>
</feature>